<dbReference type="PANTHER" id="PTHR31176:SF1">
    <property type="entry name" value="MFS DOMAIN-CONTAINING PROTEIN-RELATED"/>
    <property type="match status" value="1"/>
</dbReference>
<dbReference type="PANTHER" id="PTHR31176">
    <property type="entry name" value="MFS DOMAIN-CONTAINING PROTEIN-RELATED"/>
    <property type="match status" value="1"/>
</dbReference>
<dbReference type="Proteomes" id="UP000218231">
    <property type="component" value="Unassembled WGS sequence"/>
</dbReference>
<name>A0A2A2JSD1_9BILA</name>
<proteinExistence type="predicted"/>
<feature type="transmembrane region" description="Helical" evidence="2">
    <location>
        <begin position="177"/>
        <end position="198"/>
    </location>
</feature>
<dbReference type="InterPro" id="IPR008574">
    <property type="entry name" value="Nematodes_ZYG-11_interact"/>
</dbReference>
<dbReference type="Pfam" id="PF05884">
    <property type="entry name" value="ZYG-11_interact"/>
    <property type="match status" value="1"/>
</dbReference>
<reference evidence="3 4" key="1">
    <citation type="journal article" date="2017" name="Curr. Biol.">
        <title>Genome architecture and evolution of a unichromosomal asexual nematode.</title>
        <authorList>
            <person name="Fradin H."/>
            <person name="Zegar C."/>
            <person name="Gutwein M."/>
            <person name="Lucas J."/>
            <person name="Kovtun M."/>
            <person name="Corcoran D."/>
            <person name="Baugh L.R."/>
            <person name="Kiontke K."/>
            <person name="Gunsalus K."/>
            <person name="Fitch D.H."/>
            <person name="Piano F."/>
        </authorList>
    </citation>
    <scope>NUCLEOTIDE SEQUENCE [LARGE SCALE GENOMIC DNA]</scope>
    <source>
        <strain evidence="3">PF1309</strain>
    </source>
</reference>
<evidence type="ECO:0000256" key="2">
    <source>
        <dbReference type="SAM" id="Phobius"/>
    </source>
</evidence>
<feature type="transmembrane region" description="Helical" evidence="2">
    <location>
        <begin position="140"/>
        <end position="165"/>
    </location>
</feature>
<dbReference type="EMBL" id="LIAE01010252">
    <property type="protein sequence ID" value="PAV64575.1"/>
    <property type="molecule type" value="Genomic_DNA"/>
</dbReference>
<evidence type="ECO:0000256" key="1">
    <source>
        <dbReference type="SAM" id="MobiDB-lite"/>
    </source>
</evidence>
<feature type="transmembrane region" description="Helical" evidence="2">
    <location>
        <begin position="204"/>
        <end position="223"/>
    </location>
</feature>
<keyword evidence="4" id="KW-1185">Reference proteome</keyword>
<dbReference type="AlphaFoldDB" id="A0A2A2JSD1"/>
<sequence>MTDNAVEQPKDDVPPVDQGQVPLPPMDASAQPPAGGAALAVGGANDFAEMSQQYVKELAELGEGLRQRATTVSADAPAVIQSVQQQIEPKARELIDAVADTQGAATAHPRAVTQTFMWSAIMLMASSLAAPLGTNILGPFVGIFLGKAGAALYAYIGIPVAAYYLVRAPASDAEARFTMLGLFAAQGIIVGFMLAYSYLVSCPISALTPLIVAVAYPPILGALGGSKLNTTGAVVGAAVGVNLLLGLLAGFNSFPYFLLSLLYGGVAFAVLQLLHKFGTTPDAQTHVYQLTTVASIVLAHGLVHMLFGSAAPPQKR</sequence>
<evidence type="ECO:0000313" key="4">
    <source>
        <dbReference type="Proteomes" id="UP000218231"/>
    </source>
</evidence>
<gene>
    <name evidence="3" type="ORF">WR25_01667</name>
</gene>
<protein>
    <submittedName>
        <fullName evidence="3">Uncharacterized protein</fullName>
    </submittedName>
</protein>
<dbReference type="OrthoDB" id="5857697at2759"/>
<feature type="transmembrane region" description="Helical" evidence="2">
    <location>
        <begin position="116"/>
        <end position="134"/>
    </location>
</feature>
<feature type="transmembrane region" description="Helical" evidence="2">
    <location>
        <begin position="230"/>
        <end position="250"/>
    </location>
</feature>
<feature type="region of interest" description="Disordered" evidence="1">
    <location>
        <begin position="1"/>
        <end position="37"/>
    </location>
</feature>
<keyword evidence="2" id="KW-0472">Membrane</keyword>
<accession>A0A2A2JSD1</accession>
<feature type="transmembrane region" description="Helical" evidence="2">
    <location>
        <begin position="287"/>
        <end position="307"/>
    </location>
</feature>
<feature type="compositionally biased region" description="Low complexity" evidence="1">
    <location>
        <begin position="28"/>
        <end position="37"/>
    </location>
</feature>
<keyword evidence="2" id="KW-0812">Transmembrane</keyword>
<organism evidence="3 4">
    <name type="scientific">Diploscapter pachys</name>
    <dbReference type="NCBI Taxonomy" id="2018661"/>
    <lineage>
        <taxon>Eukaryota</taxon>
        <taxon>Metazoa</taxon>
        <taxon>Ecdysozoa</taxon>
        <taxon>Nematoda</taxon>
        <taxon>Chromadorea</taxon>
        <taxon>Rhabditida</taxon>
        <taxon>Rhabditina</taxon>
        <taxon>Rhabditomorpha</taxon>
        <taxon>Rhabditoidea</taxon>
        <taxon>Rhabditidae</taxon>
        <taxon>Diploscapter</taxon>
    </lineage>
</organism>
<evidence type="ECO:0000313" key="3">
    <source>
        <dbReference type="EMBL" id="PAV64575.1"/>
    </source>
</evidence>
<dbReference type="STRING" id="2018661.A0A2A2JSD1"/>
<keyword evidence="2" id="KW-1133">Transmembrane helix</keyword>
<comment type="caution">
    <text evidence="3">The sequence shown here is derived from an EMBL/GenBank/DDBJ whole genome shotgun (WGS) entry which is preliminary data.</text>
</comment>
<feature type="transmembrane region" description="Helical" evidence="2">
    <location>
        <begin position="256"/>
        <end position="275"/>
    </location>
</feature>